<feature type="domain" description="VDE lipocalin" evidence="2">
    <location>
        <begin position="147"/>
        <end position="386"/>
    </location>
</feature>
<dbReference type="eggNOG" id="ENOG502QSFY">
    <property type="taxonomic scope" value="Eukaryota"/>
</dbReference>
<sequence>MALAANSICLSHEESISSSCFKSGFAISDERFQLRRGSHSHSVFVLRFFPKSRKSRYVQLKSTHRNYRGLQLRCSHRFSGWTKKLSSLCSTGASITKVNEAVDFLMINVSNSLKVRSRFQLLKVAGILACALLIIPSADAVDALKTCTCLLKECRLELVKCIANPACAANVACLQTCNNRPDETECQIKCGDLFQNSVVDEFNECAVSRKKCVPQKSDVGDFPVPDPAVLVKSFNIADFSGKWFITSGLNPTFDTFDCQLHEFHTESDKLVGNLTWRIRTLDSGFFTRSAVQRFVQDPVQPGILYNHDNEFLHYQDDWYILSSKIENSNDDYVFVYYRGKNDAWDGYGGAVVYTRSAVLPESIIPELERAAKSVGRDFNKFIRTDNTCGPEPPLVERLEKTVEEGEKTIIREVEEIEGEVEKVGKTEMTLLQRLAEGLKELQQDEEFFLRELSKEEKDILNGLQMEATEVEKLFGGALPLRKLR</sequence>
<dbReference type="InterPro" id="IPR022272">
    <property type="entry name" value="Lipocalin_CS"/>
</dbReference>
<gene>
    <name evidence="3" type="ORF">RCOM_1122510</name>
</gene>
<evidence type="ECO:0000313" key="4">
    <source>
        <dbReference type="Proteomes" id="UP000008311"/>
    </source>
</evidence>
<dbReference type="InterPro" id="IPR010788">
    <property type="entry name" value="VDE_dom"/>
</dbReference>
<accession>B9SHK4</accession>
<dbReference type="GO" id="GO:0010028">
    <property type="term" value="P:xanthophyll cycle"/>
    <property type="evidence" value="ECO:0000318"/>
    <property type="project" value="GO_Central"/>
</dbReference>
<name>B9SHK4_RICCO</name>
<evidence type="ECO:0000313" key="3">
    <source>
        <dbReference type="EMBL" id="EEF36963.1"/>
    </source>
</evidence>
<evidence type="ECO:0000256" key="1">
    <source>
        <dbReference type="SAM" id="Coils"/>
    </source>
</evidence>
<dbReference type="KEGG" id="rcu:8260952"/>
<dbReference type="OMA" id="CLLRECR"/>
<dbReference type="PANTHER" id="PTHR33970">
    <property type="entry name" value="VIOLAXANTHIN DE-EPOXIDASE, CHLOROPLASTIC-RELATED"/>
    <property type="match status" value="1"/>
</dbReference>
<dbReference type="AlphaFoldDB" id="B9SHK4"/>
<dbReference type="SUPFAM" id="SSF50814">
    <property type="entry name" value="Lipocalins"/>
    <property type="match status" value="1"/>
</dbReference>
<dbReference type="EMBL" id="EQ973963">
    <property type="protein sequence ID" value="EEF36963.1"/>
    <property type="molecule type" value="Genomic_DNA"/>
</dbReference>
<dbReference type="InterPro" id="IPR012674">
    <property type="entry name" value="Calycin"/>
</dbReference>
<dbReference type="Gene3D" id="2.40.128.20">
    <property type="match status" value="1"/>
</dbReference>
<keyword evidence="1" id="KW-0175">Coiled coil</keyword>
<dbReference type="GO" id="GO:0046422">
    <property type="term" value="F:violaxanthin de-epoxidase activity"/>
    <property type="evidence" value="ECO:0000318"/>
    <property type="project" value="GO_Central"/>
</dbReference>
<dbReference type="OrthoDB" id="10258187at2759"/>
<proteinExistence type="predicted"/>
<protein>
    <recommendedName>
        <fullName evidence="2">VDE lipocalin domain-containing protein</fullName>
    </recommendedName>
</protein>
<reference evidence="4" key="1">
    <citation type="journal article" date="2010" name="Nat. Biotechnol.">
        <title>Draft genome sequence of the oilseed species Ricinus communis.</title>
        <authorList>
            <person name="Chan A.P."/>
            <person name="Crabtree J."/>
            <person name="Zhao Q."/>
            <person name="Lorenzi H."/>
            <person name="Orvis J."/>
            <person name="Puiu D."/>
            <person name="Melake-Berhan A."/>
            <person name="Jones K.M."/>
            <person name="Redman J."/>
            <person name="Chen G."/>
            <person name="Cahoon E.B."/>
            <person name="Gedil M."/>
            <person name="Stanke M."/>
            <person name="Haas B.J."/>
            <person name="Wortman J.R."/>
            <person name="Fraser-Liggett C.M."/>
            <person name="Ravel J."/>
            <person name="Rabinowicz P.D."/>
        </authorList>
    </citation>
    <scope>NUCLEOTIDE SEQUENCE [LARGE SCALE GENOMIC DNA]</scope>
    <source>
        <strain evidence="4">cv. Hale</strain>
    </source>
</reference>
<dbReference type="PANTHER" id="PTHR33970:SF1">
    <property type="entry name" value="VIOLAXANTHIN DE-EPOXIDASE, CHLOROPLASTIC"/>
    <property type="match status" value="1"/>
</dbReference>
<feature type="coiled-coil region" evidence="1">
    <location>
        <begin position="395"/>
        <end position="458"/>
    </location>
</feature>
<dbReference type="InterPro" id="IPR044682">
    <property type="entry name" value="VDE"/>
</dbReference>
<evidence type="ECO:0000259" key="2">
    <source>
        <dbReference type="Pfam" id="PF07137"/>
    </source>
</evidence>
<dbReference type="PROSITE" id="PS00213">
    <property type="entry name" value="LIPOCALIN"/>
    <property type="match status" value="1"/>
</dbReference>
<organism evidence="3 4">
    <name type="scientific">Ricinus communis</name>
    <name type="common">Castor bean</name>
    <dbReference type="NCBI Taxonomy" id="3988"/>
    <lineage>
        <taxon>Eukaryota</taxon>
        <taxon>Viridiplantae</taxon>
        <taxon>Streptophyta</taxon>
        <taxon>Embryophyta</taxon>
        <taxon>Tracheophyta</taxon>
        <taxon>Spermatophyta</taxon>
        <taxon>Magnoliopsida</taxon>
        <taxon>eudicotyledons</taxon>
        <taxon>Gunneridae</taxon>
        <taxon>Pentapetalae</taxon>
        <taxon>rosids</taxon>
        <taxon>fabids</taxon>
        <taxon>Malpighiales</taxon>
        <taxon>Euphorbiaceae</taxon>
        <taxon>Acalyphoideae</taxon>
        <taxon>Acalypheae</taxon>
        <taxon>Ricinus</taxon>
    </lineage>
</organism>
<keyword evidence="4" id="KW-1185">Reference proteome</keyword>
<dbReference type="CDD" id="cd19420">
    <property type="entry name" value="lipocalin_VDE"/>
    <property type="match status" value="1"/>
</dbReference>
<dbReference type="Pfam" id="PF07137">
    <property type="entry name" value="VDE"/>
    <property type="match status" value="1"/>
</dbReference>
<dbReference type="FunCoup" id="B9SHK4">
    <property type="interactions" value="982"/>
</dbReference>
<dbReference type="InParanoid" id="B9SHK4"/>
<dbReference type="GO" id="GO:0015994">
    <property type="term" value="P:chlorophyll metabolic process"/>
    <property type="evidence" value="ECO:0000318"/>
    <property type="project" value="GO_Central"/>
</dbReference>
<dbReference type="STRING" id="3988.B9SHK4"/>
<dbReference type="Proteomes" id="UP000008311">
    <property type="component" value="Unassembled WGS sequence"/>
</dbReference>